<feature type="domain" description="DhaK" evidence="1">
    <location>
        <begin position="1"/>
        <end position="172"/>
    </location>
</feature>
<dbReference type="InterPro" id="IPR050861">
    <property type="entry name" value="Dihydroxyacetone_Kinase"/>
</dbReference>
<dbReference type="GO" id="GO:0005829">
    <property type="term" value="C:cytosol"/>
    <property type="evidence" value="ECO:0007669"/>
    <property type="project" value="TreeGrafter"/>
</dbReference>
<dbReference type="GO" id="GO:0019563">
    <property type="term" value="P:glycerol catabolic process"/>
    <property type="evidence" value="ECO:0007669"/>
    <property type="project" value="TreeGrafter"/>
</dbReference>
<dbReference type="PROSITE" id="PS51481">
    <property type="entry name" value="DHAK"/>
    <property type="match status" value="1"/>
</dbReference>
<dbReference type="AlphaFoldDB" id="A0A2L2TD67"/>
<evidence type="ECO:0000313" key="2">
    <source>
        <dbReference type="EMBL" id="CEI63371.1"/>
    </source>
</evidence>
<dbReference type="Pfam" id="PF02733">
    <property type="entry name" value="Dak1"/>
    <property type="match status" value="1"/>
</dbReference>
<protein>
    <recommendedName>
        <fullName evidence="1">DhaK domain-containing protein</fullName>
    </recommendedName>
</protein>
<evidence type="ECO:0000259" key="1">
    <source>
        <dbReference type="PROSITE" id="PS51481"/>
    </source>
</evidence>
<dbReference type="STRING" id="56646.A0A2L2TD67"/>
<accession>A0A2L2TD67</accession>
<dbReference type="EMBL" id="LN649230">
    <property type="protein sequence ID" value="CEI63371.1"/>
    <property type="molecule type" value="Genomic_DNA"/>
</dbReference>
<sequence>MAPSSKGAILFISNYTGDRLHSGLPMEKAKAEGLVNNIAILVATDNVSIPNSKTSRLDRRGLPGYILTIKILGAASKRHYTFEKCFDIGQAVNALIGAFETSLNAPTFSITPCNPSNAARQSNSDVDALLQLLETNTTAASWPNTTWPAYHDKRQSLSNLNKTSTLAKLIKC</sequence>
<keyword evidence="3" id="KW-1185">Reference proteome</keyword>
<dbReference type="SUPFAM" id="SSF82549">
    <property type="entry name" value="DAK1/DegV-like"/>
    <property type="match status" value="1"/>
</dbReference>
<dbReference type="GO" id="GO:0004371">
    <property type="term" value="F:glycerone kinase activity"/>
    <property type="evidence" value="ECO:0007669"/>
    <property type="project" value="InterPro"/>
</dbReference>
<dbReference type="PANTHER" id="PTHR28629:SF1">
    <property type="entry name" value="YALI0F01606P"/>
    <property type="match status" value="1"/>
</dbReference>
<reference evidence="3" key="1">
    <citation type="submission" date="2014-10" db="EMBL/GenBank/DDBJ databases">
        <authorList>
            <person name="King R."/>
        </authorList>
    </citation>
    <scope>NUCLEOTIDE SEQUENCE [LARGE SCALE GENOMIC DNA]</scope>
    <source>
        <strain evidence="3">A3/5</strain>
    </source>
</reference>
<dbReference type="OrthoDB" id="1724672at2759"/>
<dbReference type="Gene3D" id="3.40.50.10440">
    <property type="entry name" value="Dihydroxyacetone kinase, domain 1"/>
    <property type="match status" value="1"/>
</dbReference>
<organism evidence="2 3">
    <name type="scientific">Fusarium venenatum</name>
    <dbReference type="NCBI Taxonomy" id="56646"/>
    <lineage>
        <taxon>Eukaryota</taxon>
        <taxon>Fungi</taxon>
        <taxon>Dikarya</taxon>
        <taxon>Ascomycota</taxon>
        <taxon>Pezizomycotina</taxon>
        <taxon>Sordariomycetes</taxon>
        <taxon>Hypocreomycetidae</taxon>
        <taxon>Hypocreales</taxon>
        <taxon>Nectriaceae</taxon>
        <taxon>Fusarium</taxon>
    </lineage>
</organism>
<proteinExistence type="predicted"/>
<dbReference type="Proteomes" id="UP000245910">
    <property type="component" value="Chromosome II"/>
</dbReference>
<dbReference type="InterPro" id="IPR004006">
    <property type="entry name" value="DhaK_dom"/>
</dbReference>
<dbReference type="PANTHER" id="PTHR28629">
    <property type="entry name" value="TRIOKINASE/FMN CYCLASE"/>
    <property type="match status" value="1"/>
</dbReference>
<name>A0A2L2TD67_9HYPO</name>
<evidence type="ECO:0000313" key="3">
    <source>
        <dbReference type="Proteomes" id="UP000245910"/>
    </source>
</evidence>